<dbReference type="EMBL" id="JAIBSC010000024">
    <property type="protein sequence ID" value="KAH1907918.1"/>
    <property type="molecule type" value="Genomic_DNA"/>
</dbReference>
<organism evidence="4 5">
    <name type="scientific">Aspergillus fumigatus</name>
    <name type="common">Neosartorya fumigata</name>
    <dbReference type="NCBI Taxonomy" id="746128"/>
    <lineage>
        <taxon>Eukaryota</taxon>
        <taxon>Fungi</taxon>
        <taxon>Dikarya</taxon>
        <taxon>Ascomycota</taxon>
        <taxon>Pezizomycotina</taxon>
        <taxon>Eurotiomycetes</taxon>
        <taxon>Eurotiomycetidae</taxon>
        <taxon>Eurotiales</taxon>
        <taxon>Aspergillaceae</taxon>
        <taxon>Aspergillus</taxon>
        <taxon>Aspergillus subgen. Fumigati</taxon>
    </lineage>
</organism>
<evidence type="ECO:0000313" key="4">
    <source>
        <dbReference type="EMBL" id="KAH1907918.1"/>
    </source>
</evidence>
<reference evidence="4" key="1">
    <citation type="submission" date="2021-08" db="EMBL/GenBank/DDBJ databases">
        <title>Global Aspergillus fumigatus from environmental and clinical sources.</title>
        <authorList>
            <person name="Barber A."/>
            <person name="Sae-Ong T."/>
        </authorList>
    </citation>
    <scope>NUCLEOTIDE SEQUENCE</scope>
    <source>
        <strain evidence="4">NRZ-2016-071</strain>
    </source>
</reference>
<feature type="compositionally biased region" description="Low complexity" evidence="1">
    <location>
        <begin position="65"/>
        <end position="82"/>
    </location>
</feature>
<keyword evidence="2" id="KW-0472">Membrane</keyword>
<feature type="region of interest" description="Disordered" evidence="1">
    <location>
        <begin position="599"/>
        <end position="623"/>
    </location>
</feature>
<comment type="caution">
    <text evidence="4">The sequence shown here is derived from an EMBL/GenBank/DDBJ whole genome shotgun (WGS) entry which is preliminary data.</text>
</comment>
<feature type="compositionally biased region" description="Basic and acidic residues" evidence="1">
    <location>
        <begin position="108"/>
        <end position="119"/>
    </location>
</feature>
<feature type="transmembrane region" description="Helical" evidence="2">
    <location>
        <begin position="369"/>
        <end position="395"/>
    </location>
</feature>
<dbReference type="Pfam" id="PF25130">
    <property type="entry name" value="DUF7820"/>
    <property type="match status" value="1"/>
</dbReference>
<sequence>MSGRLSSNHSRSFSQSSQSLPQRHSQGPDSDSMHHRSPSGRSSNVNVFSDEYSLDPIDSEQSTLTPRSPSISSTVSSHTLRSAALPSQKTDNTVPIDPPDVTENPFGDDARVSFDDTPHRSSLPQKGGLDFFTRDSTASNNTDTSMAHRSQSTSSRFSLPTRAMSPYTGATGPSHPYAMYPQVGVSRSPSIATTSTVRPMERPLGDSNAPQHPYAMYSQAVVPEEGLDTPIHNPVIPLGFPGHEQAYQRPPGRADDDVGDLIGPDGHTEQLPPYSRYPDGVLPKEEETLDSGVGAGIITEEMAHSTSREPPVSETSSRTMVAAGNAGNSVIGNGNPPQEHEEPPATGVMAFEEKLRSKGKKKVCCGLPIWTLVLISIVIFVVACIAGVIGGVLGAKKAASQESSKPKGPDIVTVTATPRADATPISSMPANVSPVPTGEFLIPASPKNQSKFCIAESGYTASWGCMGRSNIPILVQGEDGHRHNITFEQRPLSSSFSYGAQAPILPQTQQLTPAYDSGDMALGPALTFFTLFDKLVIVPQGTFSSNAASKRSVSERDVMAESFHRKQAVQAGDRPWFCWWNGTTMEFFLYTNQTSKHARQTSTASSAPTGTSPPQNGKRGLAPLDSLFDYPRRIKIQEKRNHPGSRPPYCQQMKVLDDGSIATASPETIEIKEVEPTPTTTLKGSSSATQTYTAKAQYESVCYCASLTD</sequence>
<dbReference type="PANTHER" id="PTHR42078">
    <property type="entry name" value="GLUCAN 1, 4-ALPHA-GLUCOSIDASE"/>
    <property type="match status" value="1"/>
</dbReference>
<evidence type="ECO:0000259" key="3">
    <source>
        <dbReference type="Pfam" id="PF25130"/>
    </source>
</evidence>
<keyword evidence="2" id="KW-1133">Transmembrane helix</keyword>
<protein>
    <recommendedName>
        <fullName evidence="3">DUF7820 domain-containing protein</fullName>
    </recommendedName>
</protein>
<proteinExistence type="predicted"/>
<evidence type="ECO:0000313" key="5">
    <source>
        <dbReference type="Proteomes" id="UP000813423"/>
    </source>
</evidence>
<accession>A0A9P8NM41</accession>
<feature type="domain" description="DUF7820" evidence="3">
    <location>
        <begin position="417"/>
        <end position="693"/>
    </location>
</feature>
<evidence type="ECO:0000256" key="1">
    <source>
        <dbReference type="SAM" id="MobiDB-lite"/>
    </source>
</evidence>
<dbReference type="InterPro" id="IPR056722">
    <property type="entry name" value="DUF7820"/>
</dbReference>
<dbReference type="Proteomes" id="UP000813423">
    <property type="component" value="Unassembled WGS sequence"/>
</dbReference>
<dbReference type="PANTHER" id="PTHR42078:SF1">
    <property type="entry name" value="GLUCAN 1, 4-ALPHA-GLUCOSIDASE"/>
    <property type="match status" value="1"/>
</dbReference>
<dbReference type="AlphaFoldDB" id="A0A9P8NM41"/>
<feature type="compositionally biased region" description="Low complexity" evidence="1">
    <location>
        <begin position="601"/>
        <end position="614"/>
    </location>
</feature>
<feature type="compositionally biased region" description="Low complexity" evidence="1">
    <location>
        <begin position="1"/>
        <end position="23"/>
    </location>
</feature>
<feature type="region of interest" description="Disordered" evidence="1">
    <location>
        <begin position="1"/>
        <end position="160"/>
    </location>
</feature>
<name>A0A9P8NM41_ASPFM</name>
<keyword evidence="2" id="KW-0812">Transmembrane</keyword>
<evidence type="ECO:0000256" key="2">
    <source>
        <dbReference type="SAM" id="Phobius"/>
    </source>
</evidence>
<gene>
    <name evidence="4" type="ORF">KXV57_003950</name>
</gene>
<feature type="compositionally biased region" description="Polar residues" evidence="1">
    <location>
        <begin position="134"/>
        <end position="158"/>
    </location>
</feature>